<dbReference type="AlphaFoldDB" id="A0A7F5QZQ3"/>
<evidence type="ECO:0000313" key="3">
    <source>
        <dbReference type="RefSeq" id="XP_025830800.1"/>
    </source>
</evidence>
<feature type="chain" id="PRO_5028984857" evidence="1">
    <location>
        <begin position="23"/>
        <end position="350"/>
    </location>
</feature>
<dbReference type="GeneID" id="108735626"/>
<dbReference type="Pfam" id="PF07841">
    <property type="entry name" value="DM4_12"/>
    <property type="match status" value="2"/>
</dbReference>
<protein>
    <submittedName>
        <fullName evidence="3">Uncharacterized protein LOC108735626</fullName>
    </submittedName>
</protein>
<dbReference type="RefSeq" id="XP_025830800.1">
    <property type="nucleotide sequence ID" value="XM_025975015.1"/>
</dbReference>
<accession>A0A7F5QZQ3</accession>
<dbReference type="PANTHER" id="PTHR21398">
    <property type="entry name" value="AGAP007094-PA"/>
    <property type="match status" value="1"/>
</dbReference>
<sequence>MFFYDCLIISFVLSTLLSAINCHKIEKLSRKKRYLTFPEGSTFSAALCLTAQTIGPAEIFTEAVAWGIAYDLPNDTSKFKSFLYPKAALKRRHRRDLYQRLEKLMNSMGLEGRSCIFRTLCEVGQTLADRRANLVEEFLYILFQFPLENLSLLEHDESWQYYWAFKKGKEEKIESNLEHHSRQKRYLVFPDGASVAISVCTQAQLIGPSFLTEAVAFGMVYDLPNNSQELKPYLYPKFLLKKRHRRDLYKNIEAIIDSMGYDGRTCVFRALCEASQKYFFSPKNIIEKMLSIIFKFPQKHIADIEPEEHLLYHEAYKNGRSGDHRPCQVMYPSCSFSLLEMALGDYSAFG</sequence>
<dbReference type="KEGG" id="apln:108735626"/>
<reference evidence="3" key="1">
    <citation type="submission" date="2025-08" db="UniProtKB">
        <authorList>
            <consortium name="RefSeq"/>
        </authorList>
    </citation>
    <scope>IDENTIFICATION</scope>
    <source>
        <tissue evidence="3">Entire body</tissue>
    </source>
</reference>
<keyword evidence="2" id="KW-1185">Reference proteome</keyword>
<dbReference type="PANTHER" id="PTHR21398:SF7">
    <property type="entry name" value="LP19941P"/>
    <property type="match status" value="1"/>
</dbReference>
<feature type="signal peptide" evidence="1">
    <location>
        <begin position="1"/>
        <end position="22"/>
    </location>
</feature>
<organism evidence="2 3">
    <name type="scientific">Agrilus planipennis</name>
    <name type="common">Emerald ash borer</name>
    <name type="synonym">Agrilus marcopoli</name>
    <dbReference type="NCBI Taxonomy" id="224129"/>
    <lineage>
        <taxon>Eukaryota</taxon>
        <taxon>Metazoa</taxon>
        <taxon>Ecdysozoa</taxon>
        <taxon>Arthropoda</taxon>
        <taxon>Hexapoda</taxon>
        <taxon>Insecta</taxon>
        <taxon>Pterygota</taxon>
        <taxon>Neoptera</taxon>
        <taxon>Endopterygota</taxon>
        <taxon>Coleoptera</taxon>
        <taxon>Polyphaga</taxon>
        <taxon>Elateriformia</taxon>
        <taxon>Buprestoidea</taxon>
        <taxon>Buprestidae</taxon>
        <taxon>Agrilinae</taxon>
        <taxon>Agrilus</taxon>
    </lineage>
</organism>
<name>A0A7F5QZQ3_AGRPL</name>
<evidence type="ECO:0000256" key="1">
    <source>
        <dbReference type="SAM" id="SignalP"/>
    </source>
</evidence>
<dbReference type="OrthoDB" id="8185446at2759"/>
<dbReference type="InterPro" id="IPR006631">
    <property type="entry name" value="DM4_12"/>
</dbReference>
<evidence type="ECO:0000313" key="2">
    <source>
        <dbReference type="Proteomes" id="UP000192223"/>
    </source>
</evidence>
<dbReference type="Proteomes" id="UP000192223">
    <property type="component" value="Unplaced"/>
</dbReference>
<dbReference type="SMART" id="SM00718">
    <property type="entry name" value="DM4_12"/>
    <property type="match status" value="2"/>
</dbReference>
<dbReference type="InParanoid" id="A0A7F5QZQ3"/>
<gene>
    <name evidence="3" type="primary">LOC108735626</name>
</gene>
<keyword evidence="1" id="KW-0732">Signal</keyword>
<proteinExistence type="predicted"/>